<comment type="caution">
    <text evidence="3">The sequence shown here is derived from an EMBL/GenBank/DDBJ whole genome shotgun (WGS) entry which is preliminary data.</text>
</comment>
<dbReference type="PANTHER" id="PTHR33096">
    <property type="entry name" value="CXC2 DOMAIN-CONTAINING PROTEIN"/>
    <property type="match status" value="1"/>
</dbReference>
<evidence type="ECO:0000313" key="4">
    <source>
        <dbReference type="Proteomes" id="UP001215280"/>
    </source>
</evidence>
<dbReference type="Proteomes" id="UP001215280">
    <property type="component" value="Unassembled WGS sequence"/>
</dbReference>
<keyword evidence="4" id="KW-1185">Reference proteome</keyword>
<sequence length="824" mass="93442">MNQWRPLKQLYLDSLLWHDGIGDRGLACTLCHSEYTPGGSAEGRVRLFKCRMCGEFMQCKSCCVKGHERTPLHVVEEWKGDFWVQTDLKTFGLVYQLGHGGLRCVFPDDVLRTMIVMEHPYIHKIHFRYCNCARSDKIDNVQQLLQNGWYPATQTDPSTCATFTMLETFRLQNVVGNMNVSDFVTAMERGCSYLTQSRYKELMRMTRQWSFLKRLKRSGRGHDKAGVAATQLGQCAVICWTCPYEGRNLPPNWRDVDPKYAFLYMLIIALDANFKLKSRIRANAHDDPPLGPGWESFVEPTAYKEHLRSYVAEKDVSSCIAFAALLQKDLRAAAGLRCTGVGGCVCARHECVLPNGIGDLQKGERYANMDFIVLCALLGFCLLWLTISYDIACQWHKHLRERMEKMPEHLRLPLDKIKLQCALPVWHVGSHDKDCQNSFSLSFKPGVGKSDGEGVERTWSILNPASYHTKDMNRGNREDTLNDKIDNHNFLKNIGQGYALEAKLIIAIVERARQVSVFVAVNNTVELEVRQEWLGDHSKPNPYVLDRKETPSEAQVRLDLKKEEEDDARAGRSPILGTSATAFITAGMQLEDAQYRILAELKGRALVAPDRESRIQDRRMTFLVKLARFRTLQATFMPGATRFIAEEEAERDSDAAAPKPETIKLWMPHQLAEDVRESACVRGLARIEARLRASQCVNALVTMRGRLHAKHHFLTFRNEHVMGQKGKTKAHLLIEQLGERVNASAEKYRQGYRALLALEGGGIDRQFRPLREEDVQLDGDHGESDVAARKKLAMLGAGRGARAPRNAPGTSKRVMSWITRSCRF</sequence>
<accession>A0AAD7HPC2</accession>
<dbReference type="Pfam" id="PF18803">
    <property type="entry name" value="CxC2"/>
    <property type="match status" value="1"/>
</dbReference>
<protein>
    <recommendedName>
        <fullName evidence="2">CxC2-like cysteine cluster KDZ transposase-associated domain-containing protein</fullName>
    </recommendedName>
</protein>
<keyword evidence="1" id="KW-1133">Transmembrane helix</keyword>
<reference evidence="3" key="1">
    <citation type="submission" date="2023-03" db="EMBL/GenBank/DDBJ databases">
        <title>Massive genome expansion in bonnet fungi (Mycena s.s.) driven by repeated elements and novel gene families across ecological guilds.</title>
        <authorList>
            <consortium name="Lawrence Berkeley National Laboratory"/>
            <person name="Harder C.B."/>
            <person name="Miyauchi S."/>
            <person name="Viragh M."/>
            <person name="Kuo A."/>
            <person name="Thoen E."/>
            <person name="Andreopoulos B."/>
            <person name="Lu D."/>
            <person name="Skrede I."/>
            <person name="Drula E."/>
            <person name="Henrissat B."/>
            <person name="Morin E."/>
            <person name="Kohler A."/>
            <person name="Barry K."/>
            <person name="LaButti K."/>
            <person name="Morin E."/>
            <person name="Salamov A."/>
            <person name="Lipzen A."/>
            <person name="Mereny Z."/>
            <person name="Hegedus B."/>
            <person name="Baldrian P."/>
            <person name="Stursova M."/>
            <person name="Weitz H."/>
            <person name="Taylor A."/>
            <person name="Grigoriev I.V."/>
            <person name="Nagy L.G."/>
            <person name="Martin F."/>
            <person name="Kauserud H."/>
        </authorList>
    </citation>
    <scope>NUCLEOTIDE SEQUENCE</scope>
    <source>
        <strain evidence="3">CBHHK188m</strain>
    </source>
</reference>
<dbReference type="InterPro" id="IPR040521">
    <property type="entry name" value="KDZ"/>
</dbReference>
<keyword evidence="1" id="KW-0472">Membrane</keyword>
<name>A0AAD7HPC2_9AGAR</name>
<dbReference type="AlphaFoldDB" id="A0AAD7HPC2"/>
<evidence type="ECO:0000259" key="2">
    <source>
        <dbReference type="Pfam" id="PF18803"/>
    </source>
</evidence>
<evidence type="ECO:0000256" key="1">
    <source>
        <dbReference type="SAM" id="Phobius"/>
    </source>
</evidence>
<feature type="transmembrane region" description="Helical" evidence="1">
    <location>
        <begin position="371"/>
        <end position="392"/>
    </location>
</feature>
<dbReference type="PANTHER" id="PTHR33096:SF1">
    <property type="entry name" value="CXC1-LIKE CYSTEINE CLUSTER ASSOCIATED WITH KDZ TRANSPOSASES DOMAIN-CONTAINING PROTEIN"/>
    <property type="match status" value="1"/>
</dbReference>
<gene>
    <name evidence="3" type="ORF">DFH07DRAFT_758752</name>
</gene>
<feature type="domain" description="CxC2-like cysteine cluster KDZ transposase-associated" evidence="2">
    <location>
        <begin position="88"/>
        <end position="189"/>
    </location>
</feature>
<dbReference type="InterPro" id="IPR041457">
    <property type="entry name" value="CxC2_KDZ-assoc"/>
</dbReference>
<keyword evidence="1" id="KW-0812">Transmembrane</keyword>
<proteinExistence type="predicted"/>
<dbReference type="Pfam" id="PF18758">
    <property type="entry name" value="KDZ"/>
    <property type="match status" value="1"/>
</dbReference>
<dbReference type="EMBL" id="JARJLG010000230">
    <property type="protein sequence ID" value="KAJ7725239.1"/>
    <property type="molecule type" value="Genomic_DNA"/>
</dbReference>
<organism evidence="3 4">
    <name type="scientific">Mycena maculata</name>
    <dbReference type="NCBI Taxonomy" id="230809"/>
    <lineage>
        <taxon>Eukaryota</taxon>
        <taxon>Fungi</taxon>
        <taxon>Dikarya</taxon>
        <taxon>Basidiomycota</taxon>
        <taxon>Agaricomycotina</taxon>
        <taxon>Agaricomycetes</taxon>
        <taxon>Agaricomycetidae</taxon>
        <taxon>Agaricales</taxon>
        <taxon>Marasmiineae</taxon>
        <taxon>Mycenaceae</taxon>
        <taxon>Mycena</taxon>
    </lineage>
</organism>
<evidence type="ECO:0000313" key="3">
    <source>
        <dbReference type="EMBL" id="KAJ7725239.1"/>
    </source>
</evidence>